<name>A0A1F8F890_9BACT</name>
<dbReference type="Pfam" id="PF17782">
    <property type="entry name" value="WHD_DprA"/>
    <property type="match status" value="1"/>
</dbReference>
<evidence type="ECO:0000313" key="5">
    <source>
        <dbReference type="Proteomes" id="UP000178023"/>
    </source>
</evidence>
<evidence type="ECO:0000259" key="3">
    <source>
        <dbReference type="Pfam" id="PF17782"/>
    </source>
</evidence>
<dbReference type="InterPro" id="IPR036390">
    <property type="entry name" value="WH_DNA-bd_sf"/>
</dbReference>
<dbReference type="PANTHER" id="PTHR43022">
    <property type="entry name" value="PROTEIN SMF"/>
    <property type="match status" value="1"/>
</dbReference>
<organism evidence="4 5">
    <name type="scientific">Candidatus Yanofskybacteria bacterium RIFCSPHIGHO2_01_FULL_45_42</name>
    <dbReference type="NCBI Taxonomy" id="1802671"/>
    <lineage>
        <taxon>Bacteria</taxon>
        <taxon>Candidatus Yanofskyibacteriota</taxon>
    </lineage>
</organism>
<gene>
    <name evidence="4" type="ORF">A2750_01910</name>
</gene>
<evidence type="ECO:0000256" key="1">
    <source>
        <dbReference type="ARBA" id="ARBA00006525"/>
    </source>
</evidence>
<dbReference type="InterPro" id="IPR036388">
    <property type="entry name" value="WH-like_DNA-bd_sf"/>
</dbReference>
<dbReference type="Gene3D" id="1.10.10.10">
    <property type="entry name" value="Winged helix-like DNA-binding domain superfamily/Winged helix DNA-binding domain"/>
    <property type="match status" value="1"/>
</dbReference>
<dbReference type="SUPFAM" id="SSF46785">
    <property type="entry name" value="Winged helix' DNA-binding domain"/>
    <property type="match status" value="1"/>
</dbReference>
<reference evidence="4 5" key="1">
    <citation type="journal article" date="2016" name="Nat. Commun.">
        <title>Thousands of microbial genomes shed light on interconnected biogeochemical processes in an aquifer system.</title>
        <authorList>
            <person name="Anantharaman K."/>
            <person name="Brown C.T."/>
            <person name="Hug L.A."/>
            <person name="Sharon I."/>
            <person name="Castelle C.J."/>
            <person name="Probst A.J."/>
            <person name="Thomas B.C."/>
            <person name="Singh A."/>
            <person name="Wilkins M.J."/>
            <person name="Karaoz U."/>
            <person name="Brodie E.L."/>
            <person name="Williams K.H."/>
            <person name="Hubbard S.S."/>
            <person name="Banfield J.F."/>
        </authorList>
    </citation>
    <scope>NUCLEOTIDE SEQUENCE [LARGE SCALE GENOMIC DNA]</scope>
</reference>
<sequence>MSTWPIKTINQKLKKYPNLLRQIADAPQELYCRGNLELLDSPCFAVVGTRKLTSYGKEAAERLVSELANHFTIVSGLAYGIDAMAHQAALDADGKTIAVLGAGVNDECIGPPSNFNLAMEILKNDGLIVSEYPAGFHANPKTFPQRNRIISGLSKGVLVVEADFDSGSLITARCALDQNRDVFAVPGSIFSSRSSGTNHIIQKGAKLVTSVNDILEEYGKNLELFPKTSNDISTENDVEKKILDILDEKGELSADEIVRTAGLETSTIAAALSLLELKSKIKKSGNGKFRK</sequence>
<dbReference type="Gene3D" id="3.40.50.450">
    <property type="match status" value="1"/>
</dbReference>
<dbReference type="InterPro" id="IPR057666">
    <property type="entry name" value="DrpA_SLOG"/>
</dbReference>
<dbReference type="AlphaFoldDB" id="A0A1F8F890"/>
<dbReference type="InterPro" id="IPR003488">
    <property type="entry name" value="DprA"/>
</dbReference>
<dbReference type="InterPro" id="IPR041614">
    <property type="entry name" value="DprA_WH"/>
</dbReference>
<proteinExistence type="inferred from homology"/>
<evidence type="ECO:0000259" key="2">
    <source>
        <dbReference type="Pfam" id="PF02481"/>
    </source>
</evidence>
<dbReference type="GO" id="GO:0009294">
    <property type="term" value="P:DNA-mediated transformation"/>
    <property type="evidence" value="ECO:0007669"/>
    <property type="project" value="InterPro"/>
</dbReference>
<dbReference type="PANTHER" id="PTHR43022:SF1">
    <property type="entry name" value="PROTEIN SMF"/>
    <property type="match status" value="1"/>
</dbReference>
<dbReference type="NCBIfam" id="TIGR00732">
    <property type="entry name" value="dprA"/>
    <property type="match status" value="1"/>
</dbReference>
<dbReference type="SUPFAM" id="SSF102405">
    <property type="entry name" value="MCP/YpsA-like"/>
    <property type="match status" value="1"/>
</dbReference>
<accession>A0A1F8F890</accession>
<dbReference type="Pfam" id="PF02481">
    <property type="entry name" value="DNA_processg_A"/>
    <property type="match status" value="1"/>
</dbReference>
<feature type="domain" description="DprA winged helix" evidence="3">
    <location>
        <begin position="233"/>
        <end position="282"/>
    </location>
</feature>
<protein>
    <submittedName>
        <fullName evidence="4">DNA protecting protein DprA</fullName>
    </submittedName>
</protein>
<feature type="domain" description="Smf/DprA SLOG" evidence="2">
    <location>
        <begin position="11"/>
        <end position="218"/>
    </location>
</feature>
<comment type="similarity">
    <text evidence="1">Belongs to the DprA/Smf family.</text>
</comment>
<evidence type="ECO:0000313" key="4">
    <source>
        <dbReference type="EMBL" id="OGN08456.1"/>
    </source>
</evidence>
<dbReference type="EMBL" id="MGJL01000004">
    <property type="protein sequence ID" value="OGN08456.1"/>
    <property type="molecule type" value="Genomic_DNA"/>
</dbReference>
<comment type="caution">
    <text evidence="4">The sequence shown here is derived from an EMBL/GenBank/DDBJ whole genome shotgun (WGS) entry which is preliminary data.</text>
</comment>
<dbReference type="Proteomes" id="UP000178023">
    <property type="component" value="Unassembled WGS sequence"/>
</dbReference>